<name>A0A1G2FY41_9BACT</name>
<feature type="active site" evidence="5">
    <location>
        <position position="152"/>
    </location>
</feature>
<evidence type="ECO:0000313" key="7">
    <source>
        <dbReference type="Proteomes" id="UP000176700"/>
    </source>
</evidence>
<dbReference type="NCBIfam" id="NF001159">
    <property type="entry name" value="PRK00150.1-3"/>
    <property type="match status" value="1"/>
</dbReference>
<evidence type="ECO:0000313" key="6">
    <source>
        <dbReference type="EMBL" id="OGZ42995.1"/>
    </source>
</evidence>
<feature type="binding site" evidence="5">
    <location>
        <position position="155"/>
    </location>
    <ligand>
        <name>Fe cation</name>
        <dbReference type="ChEBI" id="CHEBI:24875"/>
    </ligand>
</feature>
<dbReference type="SUPFAM" id="SSF56420">
    <property type="entry name" value="Peptide deformylase"/>
    <property type="match status" value="1"/>
</dbReference>
<dbReference type="InterPro" id="IPR036821">
    <property type="entry name" value="Peptide_deformylase_sf"/>
</dbReference>
<reference evidence="6 7" key="1">
    <citation type="journal article" date="2016" name="Nat. Commun.">
        <title>Thousands of microbial genomes shed light on interconnected biogeochemical processes in an aquifer system.</title>
        <authorList>
            <person name="Anantharaman K."/>
            <person name="Brown C.T."/>
            <person name="Hug L.A."/>
            <person name="Sharon I."/>
            <person name="Castelle C.J."/>
            <person name="Probst A.J."/>
            <person name="Thomas B.C."/>
            <person name="Singh A."/>
            <person name="Wilkins M.J."/>
            <person name="Karaoz U."/>
            <person name="Brodie E.L."/>
            <person name="Williams K.H."/>
            <person name="Hubbard S.S."/>
            <person name="Banfield J.F."/>
        </authorList>
    </citation>
    <scope>NUCLEOTIDE SEQUENCE [LARGE SCALE GENOMIC DNA]</scope>
</reference>
<dbReference type="GO" id="GO:0042586">
    <property type="term" value="F:peptide deformylase activity"/>
    <property type="evidence" value="ECO:0007669"/>
    <property type="project" value="UniProtKB-UniRule"/>
</dbReference>
<evidence type="ECO:0000256" key="1">
    <source>
        <dbReference type="ARBA" id="ARBA00010759"/>
    </source>
</evidence>
<protein>
    <recommendedName>
        <fullName evidence="5">Peptide deformylase</fullName>
        <shortName evidence="5">PDF</shortName>
        <ecNumber evidence="5">3.5.1.88</ecNumber>
    </recommendedName>
    <alternativeName>
        <fullName evidence="5">Polypeptide deformylase</fullName>
    </alternativeName>
</protein>
<dbReference type="PIRSF" id="PIRSF004749">
    <property type="entry name" value="Pep_def"/>
    <property type="match status" value="1"/>
</dbReference>
<comment type="catalytic activity">
    <reaction evidence="5">
        <text>N-terminal N-formyl-L-methionyl-[peptide] + H2O = N-terminal L-methionyl-[peptide] + formate</text>
        <dbReference type="Rhea" id="RHEA:24420"/>
        <dbReference type="Rhea" id="RHEA-COMP:10639"/>
        <dbReference type="Rhea" id="RHEA-COMP:10640"/>
        <dbReference type="ChEBI" id="CHEBI:15377"/>
        <dbReference type="ChEBI" id="CHEBI:15740"/>
        <dbReference type="ChEBI" id="CHEBI:49298"/>
        <dbReference type="ChEBI" id="CHEBI:64731"/>
        <dbReference type="EC" id="3.5.1.88"/>
    </reaction>
</comment>
<dbReference type="Pfam" id="PF01327">
    <property type="entry name" value="Pep_deformylase"/>
    <property type="match status" value="1"/>
</dbReference>
<accession>A0A1G2FY41</accession>
<comment type="function">
    <text evidence="5">Removes the formyl group from the N-terminal Met of newly synthesized proteins. Requires at least a dipeptide for an efficient rate of reaction. N-terminal L-methionine is a prerequisite for activity but the enzyme has broad specificity at other positions.</text>
</comment>
<keyword evidence="3 5" id="KW-0378">Hydrolase</keyword>
<comment type="cofactor">
    <cofactor evidence="5">
        <name>Fe(2+)</name>
        <dbReference type="ChEBI" id="CHEBI:29033"/>
    </cofactor>
    <text evidence="5">Binds 1 Fe(2+) ion.</text>
</comment>
<evidence type="ECO:0000256" key="3">
    <source>
        <dbReference type="ARBA" id="ARBA00022801"/>
    </source>
</evidence>
<dbReference type="PANTHER" id="PTHR10458:SF22">
    <property type="entry name" value="PEPTIDE DEFORMYLASE"/>
    <property type="match status" value="1"/>
</dbReference>
<dbReference type="InterPro" id="IPR023635">
    <property type="entry name" value="Peptide_deformylase"/>
</dbReference>
<dbReference type="NCBIfam" id="TIGR00079">
    <property type="entry name" value="pept_deformyl"/>
    <property type="match status" value="1"/>
</dbReference>
<feature type="binding site" evidence="5">
    <location>
        <position position="109"/>
    </location>
    <ligand>
        <name>Fe cation</name>
        <dbReference type="ChEBI" id="CHEBI:24875"/>
    </ligand>
</feature>
<dbReference type="FunFam" id="3.90.45.10:FF:000003">
    <property type="entry name" value="Peptide deformylase"/>
    <property type="match status" value="1"/>
</dbReference>
<dbReference type="EC" id="3.5.1.88" evidence="5"/>
<evidence type="ECO:0000256" key="4">
    <source>
        <dbReference type="ARBA" id="ARBA00022917"/>
    </source>
</evidence>
<keyword evidence="5" id="KW-0408">Iron</keyword>
<dbReference type="Proteomes" id="UP000176700">
    <property type="component" value="Unassembled WGS sequence"/>
</dbReference>
<comment type="similarity">
    <text evidence="1 5">Belongs to the polypeptide deformylase family.</text>
</comment>
<dbReference type="CDD" id="cd00487">
    <property type="entry name" value="Pep_deformylase"/>
    <property type="match status" value="1"/>
</dbReference>
<feature type="binding site" evidence="5">
    <location>
        <position position="151"/>
    </location>
    <ligand>
        <name>Fe cation</name>
        <dbReference type="ChEBI" id="CHEBI:24875"/>
    </ligand>
</feature>
<dbReference type="PANTHER" id="PTHR10458">
    <property type="entry name" value="PEPTIDE DEFORMYLASE"/>
    <property type="match status" value="1"/>
</dbReference>
<organism evidence="6 7">
    <name type="scientific">Candidatus Ryanbacteria bacterium RIFCSPHIGHO2_01_45_13</name>
    <dbReference type="NCBI Taxonomy" id="1802112"/>
    <lineage>
        <taxon>Bacteria</taxon>
        <taxon>Candidatus Ryaniibacteriota</taxon>
    </lineage>
</organism>
<keyword evidence="4 5" id="KW-0648">Protein biosynthesis</keyword>
<proteinExistence type="inferred from homology"/>
<evidence type="ECO:0000256" key="5">
    <source>
        <dbReference type="HAMAP-Rule" id="MF_00163"/>
    </source>
</evidence>
<dbReference type="AlphaFoldDB" id="A0A1G2FY41"/>
<keyword evidence="2 5" id="KW-0479">Metal-binding</keyword>
<sequence>MSKKSIVKIGNKTLREKAERVYLDKITSPEIQQTIQTMSDTLAATSDGIGIAAPQIGVPLQIFIASEEALFERKKDETKNIKHHWKHFVFINPRVVKLSRKKKEDYEGCLSVPGKYGLVKRAEKITIRAYDEHGMEHTRGASGLFARLFQHEIDHLQGILFIDKAQKIITLLDHKKENPV</sequence>
<comment type="caution">
    <text evidence="6">The sequence shown here is derived from an EMBL/GenBank/DDBJ whole genome shotgun (WGS) entry which is preliminary data.</text>
</comment>
<dbReference type="EMBL" id="MHNI01000012">
    <property type="protein sequence ID" value="OGZ42995.1"/>
    <property type="molecule type" value="Genomic_DNA"/>
</dbReference>
<evidence type="ECO:0000256" key="2">
    <source>
        <dbReference type="ARBA" id="ARBA00022723"/>
    </source>
</evidence>
<dbReference type="HAMAP" id="MF_00163">
    <property type="entry name" value="Pep_deformylase"/>
    <property type="match status" value="1"/>
</dbReference>
<dbReference type="GO" id="GO:0006412">
    <property type="term" value="P:translation"/>
    <property type="evidence" value="ECO:0007669"/>
    <property type="project" value="UniProtKB-UniRule"/>
</dbReference>
<dbReference type="PRINTS" id="PR01576">
    <property type="entry name" value="PDEFORMYLASE"/>
</dbReference>
<dbReference type="GO" id="GO:0046872">
    <property type="term" value="F:metal ion binding"/>
    <property type="evidence" value="ECO:0007669"/>
    <property type="project" value="UniProtKB-KW"/>
</dbReference>
<dbReference type="Gene3D" id="3.90.45.10">
    <property type="entry name" value="Peptide deformylase"/>
    <property type="match status" value="1"/>
</dbReference>
<gene>
    <name evidence="5" type="primary">def</name>
    <name evidence="6" type="ORF">A2W41_02685</name>
</gene>